<feature type="binding site" evidence="7">
    <location>
        <position position="131"/>
    </location>
    <ligand>
        <name>Zn(2+)</name>
        <dbReference type="ChEBI" id="CHEBI:29105"/>
        <note>catalytic</note>
    </ligand>
</feature>
<reference evidence="8 9" key="1">
    <citation type="submission" date="2017-11" db="EMBL/GenBank/DDBJ databases">
        <title>Genomic Encyclopedia of Type Strains, Phase III (KMG-III): the genomes of soil and plant-associated and newly described type strains.</title>
        <authorList>
            <person name="Whitman W."/>
        </authorList>
    </citation>
    <scope>NUCLEOTIDE SEQUENCE [LARGE SCALE GENOMIC DNA]</scope>
    <source>
        <strain evidence="8 9">UB-Domo-W1</strain>
    </source>
</reference>
<organism evidence="8 9">
    <name type="scientific">Polynucleobacter brandtiae</name>
    <dbReference type="NCBI Taxonomy" id="1938816"/>
    <lineage>
        <taxon>Bacteria</taxon>
        <taxon>Pseudomonadati</taxon>
        <taxon>Pseudomonadota</taxon>
        <taxon>Betaproteobacteria</taxon>
        <taxon>Burkholderiales</taxon>
        <taxon>Burkholderiaceae</taxon>
        <taxon>Polynucleobacter</taxon>
    </lineage>
</organism>
<evidence type="ECO:0000313" key="9">
    <source>
        <dbReference type="Proteomes" id="UP000229366"/>
    </source>
</evidence>
<keyword evidence="7" id="KW-0698">rRNA processing</keyword>
<dbReference type="PANTHER" id="PTHR46986:SF1">
    <property type="entry name" value="ENDORIBONUCLEASE YBEY, CHLOROPLASTIC"/>
    <property type="match status" value="1"/>
</dbReference>
<keyword evidence="2 7" id="KW-0540">Nuclease</keyword>
<comment type="caution">
    <text evidence="8">The sequence shown here is derived from an EMBL/GenBank/DDBJ whole genome shotgun (WGS) entry which is preliminary data.</text>
</comment>
<dbReference type="InterPro" id="IPR023091">
    <property type="entry name" value="MetalPrtase_cat_dom_sf_prd"/>
</dbReference>
<sequence>MSLPHRIKMPSKLVIDIQVASPALEKKLGAIASSTLIKKWVNTAIEQSGVITLRFVNCAEGRKLNAAYRHKDKATNVLTFPYELTKKTVIADIIFCLPVIQEEAYDQGKAVKAHLAHLVIHGCLHAQGLDHEIPKEAQKMESHEIDLLQQLGFTDPYAPA</sequence>
<proteinExistence type="inferred from homology"/>
<evidence type="ECO:0000256" key="1">
    <source>
        <dbReference type="ARBA" id="ARBA00010875"/>
    </source>
</evidence>
<evidence type="ECO:0000256" key="2">
    <source>
        <dbReference type="ARBA" id="ARBA00022722"/>
    </source>
</evidence>
<dbReference type="HAMAP" id="MF_00009">
    <property type="entry name" value="Endoribonucl_YbeY"/>
    <property type="match status" value="1"/>
</dbReference>
<accession>A0A2M8VQ60</accession>
<evidence type="ECO:0000256" key="3">
    <source>
        <dbReference type="ARBA" id="ARBA00022723"/>
    </source>
</evidence>
<protein>
    <recommendedName>
        <fullName evidence="7">Endoribonuclease YbeY</fullName>
        <ecNumber evidence="7">3.1.-.-</ecNumber>
    </recommendedName>
</protein>
<keyword evidence="6 7" id="KW-0862">Zinc</keyword>
<name>A0A2M8VQ60_9BURK</name>
<dbReference type="GO" id="GO:0005737">
    <property type="term" value="C:cytoplasm"/>
    <property type="evidence" value="ECO:0007669"/>
    <property type="project" value="UniProtKB-SubCell"/>
</dbReference>
<comment type="subcellular location">
    <subcellularLocation>
        <location evidence="7">Cytoplasm</location>
    </subcellularLocation>
</comment>
<evidence type="ECO:0000256" key="7">
    <source>
        <dbReference type="HAMAP-Rule" id="MF_00009"/>
    </source>
</evidence>
<comment type="cofactor">
    <cofactor evidence="7">
        <name>Zn(2+)</name>
        <dbReference type="ChEBI" id="CHEBI:29105"/>
    </cofactor>
    <text evidence="7">Binds 1 zinc ion.</text>
</comment>
<dbReference type="Proteomes" id="UP000229366">
    <property type="component" value="Unassembled WGS sequence"/>
</dbReference>
<keyword evidence="5 7" id="KW-0378">Hydrolase</keyword>
<gene>
    <name evidence="7" type="primary">ybeY</name>
    <name evidence="8" type="ORF">B0G85_1419</name>
</gene>
<dbReference type="EMBL" id="PGTX01000003">
    <property type="protein sequence ID" value="PJI79314.1"/>
    <property type="molecule type" value="Genomic_DNA"/>
</dbReference>
<evidence type="ECO:0000256" key="5">
    <source>
        <dbReference type="ARBA" id="ARBA00022801"/>
    </source>
</evidence>
<keyword evidence="7" id="KW-0963">Cytoplasm</keyword>
<dbReference type="GO" id="GO:0008270">
    <property type="term" value="F:zinc ion binding"/>
    <property type="evidence" value="ECO:0007669"/>
    <property type="project" value="UniProtKB-UniRule"/>
</dbReference>
<dbReference type="EC" id="3.1.-.-" evidence="7"/>
<dbReference type="GO" id="GO:0006364">
    <property type="term" value="P:rRNA processing"/>
    <property type="evidence" value="ECO:0007669"/>
    <property type="project" value="UniProtKB-UniRule"/>
</dbReference>
<evidence type="ECO:0000313" key="8">
    <source>
        <dbReference type="EMBL" id="PJI79314.1"/>
    </source>
</evidence>
<dbReference type="SUPFAM" id="SSF55486">
    <property type="entry name" value="Metalloproteases ('zincins'), catalytic domain"/>
    <property type="match status" value="1"/>
</dbReference>
<dbReference type="PANTHER" id="PTHR46986">
    <property type="entry name" value="ENDORIBONUCLEASE YBEY, CHLOROPLASTIC"/>
    <property type="match status" value="1"/>
</dbReference>
<keyword evidence="4 7" id="KW-0255">Endonuclease</keyword>
<dbReference type="InterPro" id="IPR002036">
    <property type="entry name" value="YbeY"/>
</dbReference>
<keyword evidence="9" id="KW-1185">Reference proteome</keyword>
<dbReference type="Pfam" id="PF02130">
    <property type="entry name" value="YbeY"/>
    <property type="match status" value="1"/>
</dbReference>
<comment type="function">
    <text evidence="7">Single strand-specific metallo-endoribonuclease involved in late-stage 70S ribosome quality control and in maturation of the 3' terminus of the 16S rRNA.</text>
</comment>
<dbReference type="OrthoDB" id="9807740at2"/>
<dbReference type="GO" id="GO:0004521">
    <property type="term" value="F:RNA endonuclease activity"/>
    <property type="evidence" value="ECO:0007669"/>
    <property type="project" value="UniProtKB-UniRule"/>
</dbReference>
<keyword evidence="3 7" id="KW-0479">Metal-binding</keyword>
<comment type="similarity">
    <text evidence="1 7">Belongs to the endoribonuclease YbeY family.</text>
</comment>
<feature type="binding site" evidence="7">
    <location>
        <position position="121"/>
    </location>
    <ligand>
        <name>Zn(2+)</name>
        <dbReference type="ChEBI" id="CHEBI:29105"/>
        <note>catalytic</note>
    </ligand>
</feature>
<dbReference type="Gene3D" id="3.40.390.30">
    <property type="entry name" value="Metalloproteases ('zincins'), catalytic domain"/>
    <property type="match status" value="1"/>
</dbReference>
<dbReference type="GO" id="GO:0004222">
    <property type="term" value="F:metalloendopeptidase activity"/>
    <property type="evidence" value="ECO:0007669"/>
    <property type="project" value="InterPro"/>
</dbReference>
<evidence type="ECO:0000256" key="6">
    <source>
        <dbReference type="ARBA" id="ARBA00022833"/>
    </source>
</evidence>
<evidence type="ECO:0000256" key="4">
    <source>
        <dbReference type="ARBA" id="ARBA00022759"/>
    </source>
</evidence>
<feature type="binding site" evidence="7">
    <location>
        <position position="125"/>
    </location>
    <ligand>
        <name>Zn(2+)</name>
        <dbReference type="ChEBI" id="CHEBI:29105"/>
        <note>catalytic</note>
    </ligand>
</feature>
<dbReference type="RefSeq" id="WP_100379734.1">
    <property type="nucleotide sequence ID" value="NZ_CBCSBW010000003.1"/>
</dbReference>
<keyword evidence="7" id="KW-0690">Ribosome biogenesis</keyword>
<dbReference type="AlphaFoldDB" id="A0A2M8VQ60"/>
<dbReference type="NCBIfam" id="TIGR00043">
    <property type="entry name" value="rRNA maturation RNase YbeY"/>
    <property type="match status" value="1"/>
</dbReference>